<evidence type="ECO:0000256" key="7">
    <source>
        <dbReference type="SAM" id="MobiDB-lite"/>
    </source>
</evidence>
<accession>A0ABQ8UL16</accession>
<dbReference type="Gene3D" id="3.20.20.140">
    <property type="entry name" value="Metal-dependent hydrolases"/>
    <property type="match status" value="2"/>
</dbReference>
<evidence type="ECO:0000256" key="3">
    <source>
        <dbReference type="ARBA" id="ARBA00012784"/>
    </source>
</evidence>
<protein>
    <recommendedName>
        <fullName evidence="3">adenosine deaminase</fullName>
        <ecNumber evidence="3">3.5.4.4</ecNumber>
    </recommendedName>
</protein>
<dbReference type="PANTHER" id="PTHR11409">
    <property type="entry name" value="ADENOSINE DEAMINASE"/>
    <property type="match status" value="1"/>
</dbReference>
<evidence type="ECO:0000256" key="1">
    <source>
        <dbReference type="ARBA" id="ARBA00001947"/>
    </source>
</evidence>
<dbReference type="Proteomes" id="UP001141327">
    <property type="component" value="Unassembled WGS sequence"/>
</dbReference>
<comment type="cofactor">
    <cofactor evidence="1">
        <name>Zn(2+)</name>
        <dbReference type="ChEBI" id="CHEBI:29105"/>
    </cofactor>
</comment>
<name>A0ABQ8UL16_9EUKA</name>
<dbReference type="InterPro" id="IPR001365">
    <property type="entry name" value="A_deaminase_dom"/>
</dbReference>
<dbReference type="NCBIfam" id="TIGR01430">
    <property type="entry name" value="aden_deam"/>
    <property type="match status" value="1"/>
</dbReference>
<feature type="domain" description="Adenosine deaminase" evidence="8">
    <location>
        <begin position="23"/>
        <end position="286"/>
    </location>
</feature>
<dbReference type="InterPro" id="IPR032466">
    <property type="entry name" value="Metal_Hydrolase"/>
</dbReference>
<comment type="caution">
    <text evidence="9">The sequence shown here is derived from an EMBL/GenBank/DDBJ whole genome shotgun (WGS) entry which is preliminary data.</text>
</comment>
<evidence type="ECO:0000313" key="9">
    <source>
        <dbReference type="EMBL" id="KAJ4459126.1"/>
    </source>
</evidence>
<sequence length="885" mass="98088">MASLPTRVPQSKRLTLDIIKRMPKAELHCHLDGSVRISTIIEMAKEQHITLPTFDPVELRKLVTVGEDCPSLVEYLRGFDITLSVLQKPYALVRTVYEICEDAVADGVRYVEIRFSPILHTRENLNLSTIMHAISEGKAMAEYNLPVCVRIIVCGMRQMDAQFSKNMAEIAWRYRDQGVVGFDLAGPEEGFSSKNHREAFDIVRSNCLNCTLHSGEAAGWESIQDSIRFCGAHRIGHGVRLIENRELLNFVVDRRIALECCITSNVQTKAVQALSQHPIRAFYDRRAVVRAIPLTSPSPPVSPGPPVLLSLGRTSGVVVVPCTDNVTVSGVTLSEEYLKLHEKFDFSPEELVRMIDYGFESAFLDASTRRRFRAEAMEVAMPPCTAPPRAISASGCGCLRVLTEEGFDVSGLVDAIEFQDGLGVGYVAEAPTYWAGHENPCITSDVLRALPKCDLHIRFVGSMSLEAVWSELKRTREALALVPDCQSFQDFRAKMLPEKHTPESTLFSKRIFGTVLQTKQQLENGIEDIYRKSSEDGVVYLELMVRLADHTLKGLSNEEVLNIVLGAKDRLESELPIKSGLVLFVHNPEDDPIAYREIAELAVRYRDQGVVAFGVFGDDLNKEDYRFFASTFHYLKEHNVHVTISAGRYTPDSMLTALHEGGATRICGGYCIHKTPTVVNYIANHNYPVELSCTEHLRQHTAHVRSFAGNVVRLLLDNDIRVVICSFGKSQERMSLSEMLFSLVDDCHLSMAEVLIILANGYRSSFQPHNIRETMFAGFWTKAKQYLRSRGFECLCKKHYWDQTKLPHFVHALPAAPAPVVLSAPMAAAPAVASAVPASAQPEAAPAPSTVVMSATPPPAGTPQTAHAGPDVAASPQPKSWDDGM</sequence>
<reference evidence="9" key="1">
    <citation type="journal article" date="2022" name="bioRxiv">
        <title>Genomics of Preaxostyla Flagellates Illuminates Evolutionary Transitions and the Path Towards Mitochondrial Loss.</title>
        <authorList>
            <person name="Novak L.V.F."/>
            <person name="Treitli S.C."/>
            <person name="Pyrih J."/>
            <person name="Halakuc P."/>
            <person name="Pipaliya S.V."/>
            <person name="Vacek V."/>
            <person name="Brzon O."/>
            <person name="Soukal P."/>
            <person name="Eme L."/>
            <person name="Dacks J.B."/>
            <person name="Karnkowska A."/>
            <person name="Elias M."/>
            <person name="Hampl V."/>
        </authorList>
    </citation>
    <scope>NUCLEOTIDE SEQUENCE</scope>
    <source>
        <strain evidence="9">RCP-MX</strain>
    </source>
</reference>
<dbReference type="EC" id="3.5.4.4" evidence="3"/>
<dbReference type="EMBL" id="JAPMOS010000022">
    <property type="protein sequence ID" value="KAJ4459126.1"/>
    <property type="molecule type" value="Genomic_DNA"/>
</dbReference>
<dbReference type="PANTHER" id="PTHR11409:SF43">
    <property type="entry name" value="ADENOSINE DEAMINASE"/>
    <property type="match status" value="1"/>
</dbReference>
<evidence type="ECO:0000256" key="5">
    <source>
        <dbReference type="ARBA" id="ARBA00022801"/>
    </source>
</evidence>
<organism evidence="9 10">
    <name type="scientific">Paratrimastix pyriformis</name>
    <dbReference type="NCBI Taxonomy" id="342808"/>
    <lineage>
        <taxon>Eukaryota</taxon>
        <taxon>Metamonada</taxon>
        <taxon>Preaxostyla</taxon>
        <taxon>Paratrimastigidae</taxon>
        <taxon>Paratrimastix</taxon>
    </lineage>
</organism>
<comment type="similarity">
    <text evidence="2">Belongs to the metallo-dependent hydrolases superfamily. Adenosine and AMP deaminases family.</text>
</comment>
<gene>
    <name evidence="9" type="ORF">PAPYR_4924</name>
</gene>
<keyword evidence="4" id="KW-0479">Metal-binding</keyword>
<keyword evidence="10" id="KW-1185">Reference proteome</keyword>
<evidence type="ECO:0000256" key="4">
    <source>
        <dbReference type="ARBA" id="ARBA00022723"/>
    </source>
</evidence>
<dbReference type="InterPro" id="IPR006330">
    <property type="entry name" value="Ado/ade_deaminase"/>
</dbReference>
<dbReference type="SUPFAM" id="SSF51556">
    <property type="entry name" value="Metallo-dependent hydrolases"/>
    <property type="match status" value="2"/>
</dbReference>
<evidence type="ECO:0000256" key="6">
    <source>
        <dbReference type="ARBA" id="ARBA00022833"/>
    </source>
</evidence>
<keyword evidence="5" id="KW-0378">Hydrolase</keyword>
<proteinExistence type="inferred from homology"/>
<evidence type="ECO:0000259" key="8">
    <source>
        <dbReference type="Pfam" id="PF00962"/>
    </source>
</evidence>
<dbReference type="Pfam" id="PF00962">
    <property type="entry name" value="A_deaminase"/>
    <property type="match status" value="2"/>
</dbReference>
<keyword evidence="6" id="KW-0862">Zinc</keyword>
<evidence type="ECO:0000313" key="10">
    <source>
        <dbReference type="Proteomes" id="UP001141327"/>
    </source>
</evidence>
<feature type="region of interest" description="Disordered" evidence="7">
    <location>
        <begin position="843"/>
        <end position="885"/>
    </location>
</feature>
<feature type="domain" description="Adenosine deaminase" evidence="8">
    <location>
        <begin position="451"/>
        <end position="774"/>
    </location>
</feature>
<evidence type="ECO:0000256" key="2">
    <source>
        <dbReference type="ARBA" id="ARBA00006676"/>
    </source>
</evidence>